<sequence length="571" mass="66893">TPENERLSYQLSDLPYDNNASITCIIDDTLHITNFHVELISSKYERFPTATIITKPCIYQDRKCPQVLRFSKKLWLCFNGKSLVIMQGNDIIQEFIAFSGNALNNKQKEQLQREKGYTDFVEYEEKGLSNNTTYYFCLDKEWQKEKDKGAIPEGEYYININDIKERRTIFSENTFGKHTSIYTDKECGNGVESHTQRENFYLSIYTDKDCSHTIESHTQREGFYIYRGDTYKENGGIDIGKNDEAFFEALDKLNNHNKLLSPTKQENNKNAVKLIVKYNSPIITTIQFLKEIEWELTQGQPLPITSKVKQKIEYFFDTEKYLPSYPFAPGTYIELEAKLRENKAKSSHIQWTYIAFEHDETKALDKGMIQWHLNQYKASSPKTTAIYKTITDESGYFSNNDIQNKIGFSLPLERTHKTAYKNYYVVIFAFDTSQQFPDIYDAHIVIDISFKVGNDIGKQITEQVRDKDYTPLKDSSDLIQWNSLRRIYDIAQAIEFLKANVEGVKHMFQNNQIKYTQKDTNDNPVYNVWFDYFRIHPQLAGKIAYIYYRFDVSDEKFIGSVKDNGEYVKDR</sequence>
<name>A0A3D8I465_9HELI</name>
<evidence type="ECO:0000313" key="2">
    <source>
        <dbReference type="Proteomes" id="UP000256379"/>
    </source>
</evidence>
<organism evidence="1 2">
    <name type="scientific">Helicobacter didelphidarum</name>
    <dbReference type="NCBI Taxonomy" id="2040648"/>
    <lineage>
        <taxon>Bacteria</taxon>
        <taxon>Pseudomonadati</taxon>
        <taxon>Campylobacterota</taxon>
        <taxon>Epsilonproteobacteria</taxon>
        <taxon>Campylobacterales</taxon>
        <taxon>Helicobacteraceae</taxon>
        <taxon>Helicobacter</taxon>
    </lineage>
</organism>
<comment type="caution">
    <text evidence="1">The sequence shown here is derived from an EMBL/GenBank/DDBJ whole genome shotgun (WGS) entry which is preliminary data.</text>
</comment>
<keyword evidence="2" id="KW-1185">Reference proteome</keyword>
<gene>
    <name evidence="1" type="ORF">CQA53_11245</name>
</gene>
<evidence type="ECO:0000313" key="1">
    <source>
        <dbReference type="EMBL" id="RDU59786.1"/>
    </source>
</evidence>
<protein>
    <submittedName>
        <fullName evidence="1">Uncharacterized protein</fullName>
    </submittedName>
</protein>
<feature type="non-terminal residue" evidence="1">
    <location>
        <position position="1"/>
    </location>
</feature>
<dbReference type="AlphaFoldDB" id="A0A3D8I465"/>
<reference evidence="1 2" key="1">
    <citation type="submission" date="2018-04" db="EMBL/GenBank/DDBJ databases">
        <title>Novel Campyloabacter and Helicobacter Species and Strains.</title>
        <authorList>
            <person name="Mannion A.J."/>
            <person name="Shen Z."/>
            <person name="Fox J.G."/>
        </authorList>
    </citation>
    <scope>NUCLEOTIDE SEQUENCE [LARGE SCALE GENOMIC DNA]</scope>
    <source>
        <strain evidence="1 2">MIT 17-337</strain>
    </source>
</reference>
<dbReference type="Proteomes" id="UP000256379">
    <property type="component" value="Unassembled WGS sequence"/>
</dbReference>
<feature type="non-terminal residue" evidence="1">
    <location>
        <position position="571"/>
    </location>
</feature>
<dbReference type="EMBL" id="NXLQ01000114">
    <property type="protein sequence ID" value="RDU59786.1"/>
    <property type="molecule type" value="Genomic_DNA"/>
</dbReference>
<proteinExistence type="predicted"/>
<accession>A0A3D8I465</accession>